<feature type="binding site" evidence="8">
    <location>
        <position position="212"/>
    </location>
    <ligand>
        <name>Mg(2+)</name>
        <dbReference type="ChEBI" id="CHEBI:18420"/>
    </ligand>
</feature>
<comment type="caution">
    <text evidence="10">The sequence shown here is derived from an EMBL/GenBank/DDBJ whole genome shotgun (WGS) entry which is preliminary data.</text>
</comment>
<sequence length="414" mass="45114">METRRDAAPEKAVLLSVDTGDFDADASVNELEELAKTAGAEVLAVVVQRREAPSPSTYIGSGRLAQLVAFCGSHEVDLLIADGELSPVQVRNIEDACGVRTIDRTALILDIFAARARSAEGKIQVELAQLKYLLPRLSGQGKSLSRLGGGIGTRGPGETKLETDRRHIRRRIEHLNDSLEKIRKRRLATHTRRQKNAVLSAVIVGYTNAGKSTLMNRLTHAGVLAEDKLFATLDPTARKLILPDGRQIMLVDTVGLVRRLPHQLVDAFRSTLEEALWADVILNVCDISNPECAEHIRVTNDLLSSLGCDGKPVINVLNKCDLAPEVLDHPVIGANVRVSAITGYGIETLLDAIAKALPVSRKKVTLLVPFSRGEILHEIRQNGEVLSQAYTDGGIKIEAFADAAYLNKIKEYIL</sequence>
<dbReference type="FunFam" id="3.40.50.11060:FF:000001">
    <property type="entry name" value="GTPase HflX"/>
    <property type="match status" value="1"/>
</dbReference>
<dbReference type="GO" id="GO:0043022">
    <property type="term" value="F:ribosome binding"/>
    <property type="evidence" value="ECO:0007669"/>
    <property type="project" value="TreeGrafter"/>
</dbReference>
<dbReference type="Pfam" id="PF13167">
    <property type="entry name" value="GTP-bdg_N"/>
    <property type="match status" value="1"/>
</dbReference>
<dbReference type="InterPro" id="IPR025121">
    <property type="entry name" value="GTPase_HflX_N"/>
</dbReference>
<feature type="binding site" evidence="7">
    <location>
        <begin position="318"/>
        <end position="321"/>
    </location>
    <ligand>
        <name>GTP</name>
        <dbReference type="ChEBI" id="CHEBI:37565"/>
    </ligand>
</feature>
<organism evidence="10 11">
    <name type="scientific">Candidatus Eubacterium faecale</name>
    <dbReference type="NCBI Taxonomy" id="2838568"/>
    <lineage>
        <taxon>Bacteria</taxon>
        <taxon>Bacillati</taxon>
        <taxon>Bacillota</taxon>
        <taxon>Clostridia</taxon>
        <taxon>Eubacteriales</taxon>
        <taxon>Eubacteriaceae</taxon>
        <taxon>Eubacterium</taxon>
    </lineage>
</organism>
<keyword evidence="3 6" id="KW-0547">Nucleotide-binding</keyword>
<dbReference type="InterPro" id="IPR042108">
    <property type="entry name" value="GTPase_HflX_N_sf"/>
</dbReference>
<evidence type="ECO:0000256" key="8">
    <source>
        <dbReference type="PIRSR" id="PIRSR006809-2"/>
    </source>
</evidence>
<dbReference type="SUPFAM" id="SSF52540">
    <property type="entry name" value="P-loop containing nucleoside triphosphate hydrolases"/>
    <property type="match status" value="1"/>
</dbReference>
<evidence type="ECO:0000256" key="3">
    <source>
        <dbReference type="ARBA" id="ARBA00022741"/>
    </source>
</evidence>
<feature type="binding site" evidence="7">
    <location>
        <begin position="230"/>
        <end position="234"/>
    </location>
    <ligand>
        <name>GTP</name>
        <dbReference type="ChEBI" id="CHEBI:37565"/>
    </ligand>
</feature>
<comment type="function">
    <text evidence="6">GTPase that associates with the 50S ribosomal subunit and may have a role during protein synthesis or ribosome biogenesis.</text>
</comment>
<dbReference type="GO" id="GO:0005525">
    <property type="term" value="F:GTP binding"/>
    <property type="evidence" value="ECO:0007669"/>
    <property type="project" value="UniProtKB-UniRule"/>
</dbReference>
<dbReference type="NCBIfam" id="TIGR03156">
    <property type="entry name" value="GTP_HflX"/>
    <property type="match status" value="1"/>
</dbReference>
<feature type="domain" description="Hflx-type G" evidence="9">
    <location>
        <begin position="199"/>
        <end position="361"/>
    </location>
</feature>
<evidence type="ECO:0000259" key="9">
    <source>
        <dbReference type="PROSITE" id="PS51705"/>
    </source>
</evidence>
<dbReference type="Gene3D" id="3.40.50.11060">
    <property type="entry name" value="GTPase HflX, N-terminal domain"/>
    <property type="match status" value="1"/>
</dbReference>
<comment type="similarity">
    <text evidence="6">Belongs to the TRAFAC class OBG-HflX-like GTPase superfamily. HflX GTPase family.</text>
</comment>
<dbReference type="GO" id="GO:0003924">
    <property type="term" value="F:GTPase activity"/>
    <property type="evidence" value="ECO:0007669"/>
    <property type="project" value="UniProtKB-UniRule"/>
</dbReference>
<keyword evidence="2 8" id="KW-0479">Metal-binding</keyword>
<dbReference type="HAMAP" id="MF_00900">
    <property type="entry name" value="GTPase_HflX"/>
    <property type="match status" value="1"/>
</dbReference>
<name>A0A9D2S8Q8_9FIRM</name>
<dbReference type="PIRSF" id="PIRSF006809">
    <property type="entry name" value="GTP-binding_hflX_prd"/>
    <property type="match status" value="1"/>
</dbReference>
<dbReference type="InterPro" id="IPR016496">
    <property type="entry name" value="GTPase_HflX"/>
</dbReference>
<dbReference type="InterPro" id="IPR006073">
    <property type="entry name" value="GTP-bd"/>
</dbReference>
<protein>
    <recommendedName>
        <fullName evidence="6">GTPase HflX</fullName>
    </recommendedName>
    <alternativeName>
        <fullName evidence="6">GTP-binding protein HflX</fullName>
    </alternativeName>
</protein>
<dbReference type="InterPro" id="IPR030394">
    <property type="entry name" value="G_HFLX_dom"/>
</dbReference>
<proteinExistence type="inferred from homology"/>
<comment type="subunit">
    <text evidence="6">Monomer. Associates with the 50S ribosomal subunit.</text>
</comment>
<evidence type="ECO:0000256" key="2">
    <source>
        <dbReference type="ARBA" id="ARBA00022723"/>
    </source>
</evidence>
<evidence type="ECO:0000256" key="1">
    <source>
        <dbReference type="ARBA" id="ARBA00022490"/>
    </source>
</evidence>
<reference evidence="10" key="2">
    <citation type="submission" date="2021-04" db="EMBL/GenBank/DDBJ databases">
        <authorList>
            <person name="Gilroy R."/>
        </authorList>
    </citation>
    <scope>NUCLEOTIDE SEQUENCE</scope>
    <source>
        <strain evidence="10">CHK188-16595</strain>
    </source>
</reference>
<comment type="subcellular location">
    <subcellularLocation>
        <location evidence="6">Cytoplasm</location>
    </subcellularLocation>
    <text evidence="6">May associate with membranes.</text>
</comment>
<dbReference type="GO" id="GO:0046872">
    <property type="term" value="F:metal ion binding"/>
    <property type="evidence" value="ECO:0007669"/>
    <property type="project" value="UniProtKB-KW"/>
</dbReference>
<reference evidence="10" key="1">
    <citation type="journal article" date="2021" name="PeerJ">
        <title>Extensive microbial diversity within the chicken gut microbiome revealed by metagenomics and culture.</title>
        <authorList>
            <person name="Gilroy R."/>
            <person name="Ravi A."/>
            <person name="Getino M."/>
            <person name="Pursley I."/>
            <person name="Horton D.L."/>
            <person name="Alikhan N.F."/>
            <person name="Baker D."/>
            <person name="Gharbi K."/>
            <person name="Hall N."/>
            <person name="Watson M."/>
            <person name="Adriaenssens E.M."/>
            <person name="Foster-Nyarko E."/>
            <person name="Jarju S."/>
            <person name="Secka A."/>
            <person name="Antonio M."/>
            <person name="Oren A."/>
            <person name="Chaudhuri R.R."/>
            <person name="La Ragione R."/>
            <person name="Hildebrand F."/>
            <person name="Pallen M.J."/>
        </authorList>
    </citation>
    <scope>NUCLEOTIDE SEQUENCE</scope>
    <source>
        <strain evidence="10">CHK188-16595</strain>
    </source>
</reference>
<feature type="binding site" evidence="7">
    <location>
        <begin position="205"/>
        <end position="212"/>
    </location>
    <ligand>
        <name>GTP</name>
        <dbReference type="ChEBI" id="CHEBI:37565"/>
    </ligand>
</feature>
<feature type="binding site" evidence="8">
    <location>
        <position position="232"/>
    </location>
    <ligand>
        <name>Mg(2+)</name>
        <dbReference type="ChEBI" id="CHEBI:18420"/>
    </ligand>
</feature>
<dbReference type="GO" id="GO:0005737">
    <property type="term" value="C:cytoplasm"/>
    <property type="evidence" value="ECO:0007669"/>
    <property type="project" value="UniProtKB-SubCell"/>
</dbReference>
<dbReference type="Gene3D" id="6.10.250.2860">
    <property type="match status" value="1"/>
</dbReference>
<dbReference type="InterPro" id="IPR032305">
    <property type="entry name" value="GTP-bd_M"/>
</dbReference>
<keyword evidence="1 6" id="KW-0963">Cytoplasm</keyword>
<dbReference type="AlphaFoldDB" id="A0A9D2S8Q8"/>
<dbReference type="InterPro" id="IPR027417">
    <property type="entry name" value="P-loop_NTPase"/>
</dbReference>
<evidence type="ECO:0000256" key="6">
    <source>
        <dbReference type="HAMAP-Rule" id="MF_00900"/>
    </source>
</evidence>
<comment type="cofactor">
    <cofactor evidence="8">
        <name>Mg(2+)</name>
        <dbReference type="ChEBI" id="CHEBI:18420"/>
    </cofactor>
</comment>
<keyword evidence="4 8" id="KW-0460">Magnesium</keyword>
<evidence type="ECO:0000256" key="7">
    <source>
        <dbReference type="PIRSR" id="PIRSR006809-1"/>
    </source>
</evidence>
<accession>A0A9D2S8Q8</accession>
<dbReference type="Pfam" id="PF01926">
    <property type="entry name" value="MMR_HSR1"/>
    <property type="match status" value="1"/>
</dbReference>
<evidence type="ECO:0000313" key="10">
    <source>
        <dbReference type="EMBL" id="HJB74116.1"/>
    </source>
</evidence>
<dbReference type="EMBL" id="DWXN01000001">
    <property type="protein sequence ID" value="HJB74116.1"/>
    <property type="molecule type" value="Genomic_DNA"/>
</dbReference>
<gene>
    <name evidence="6 10" type="primary">hflX</name>
    <name evidence="10" type="ORF">IAA37_00365</name>
</gene>
<dbReference type="PANTHER" id="PTHR10229">
    <property type="entry name" value="GTP-BINDING PROTEIN HFLX"/>
    <property type="match status" value="1"/>
</dbReference>
<keyword evidence="5 6" id="KW-0342">GTP-binding</keyword>
<evidence type="ECO:0000256" key="5">
    <source>
        <dbReference type="ARBA" id="ARBA00023134"/>
    </source>
</evidence>
<dbReference type="PANTHER" id="PTHR10229:SF0">
    <property type="entry name" value="GTP-BINDING PROTEIN 6-RELATED"/>
    <property type="match status" value="1"/>
</dbReference>
<dbReference type="Pfam" id="PF16360">
    <property type="entry name" value="GTP-bdg_M"/>
    <property type="match status" value="1"/>
</dbReference>
<feature type="binding site" evidence="7">
    <location>
        <begin position="252"/>
        <end position="255"/>
    </location>
    <ligand>
        <name>GTP</name>
        <dbReference type="ChEBI" id="CHEBI:37565"/>
    </ligand>
</feature>
<evidence type="ECO:0000313" key="11">
    <source>
        <dbReference type="Proteomes" id="UP000823877"/>
    </source>
</evidence>
<evidence type="ECO:0000256" key="4">
    <source>
        <dbReference type="ARBA" id="ARBA00022842"/>
    </source>
</evidence>
<dbReference type="Proteomes" id="UP000823877">
    <property type="component" value="Unassembled WGS sequence"/>
</dbReference>
<dbReference type="Gene3D" id="3.40.50.300">
    <property type="entry name" value="P-loop containing nucleotide triphosphate hydrolases"/>
    <property type="match status" value="1"/>
</dbReference>
<dbReference type="PROSITE" id="PS51705">
    <property type="entry name" value="G_HFLX"/>
    <property type="match status" value="1"/>
</dbReference>
<dbReference type="CDD" id="cd01878">
    <property type="entry name" value="HflX"/>
    <property type="match status" value="1"/>
</dbReference>